<protein>
    <submittedName>
        <fullName evidence="2">Transposon Ty3-G Gag-Pol polyprotein</fullName>
    </submittedName>
</protein>
<evidence type="ECO:0000313" key="3">
    <source>
        <dbReference type="Proteomes" id="UP000762676"/>
    </source>
</evidence>
<dbReference type="GO" id="GO:0003676">
    <property type="term" value="F:nucleic acid binding"/>
    <property type="evidence" value="ECO:0007669"/>
    <property type="project" value="InterPro"/>
</dbReference>
<comment type="caution">
    <text evidence="2">The sequence shown here is derived from an EMBL/GenBank/DDBJ whole genome shotgun (WGS) entry which is preliminary data.</text>
</comment>
<accession>A0AAV4JJ36</accession>
<dbReference type="Proteomes" id="UP000762676">
    <property type="component" value="Unassembled WGS sequence"/>
</dbReference>
<dbReference type="EMBL" id="BMAT01010182">
    <property type="protein sequence ID" value="GFS21883.1"/>
    <property type="molecule type" value="Genomic_DNA"/>
</dbReference>
<feature type="region of interest" description="Disordered" evidence="1">
    <location>
        <begin position="1"/>
        <end position="37"/>
    </location>
</feature>
<proteinExistence type="predicted"/>
<evidence type="ECO:0000256" key="1">
    <source>
        <dbReference type="SAM" id="MobiDB-lite"/>
    </source>
</evidence>
<dbReference type="Gene3D" id="3.30.420.10">
    <property type="entry name" value="Ribonuclease H-like superfamily/Ribonuclease H"/>
    <property type="match status" value="1"/>
</dbReference>
<evidence type="ECO:0000313" key="2">
    <source>
        <dbReference type="EMBL" id="GFS21883.1"/>
    </source>
</evidence>
<sequence length="103" mass="12274">MLKKCEQSNQDPFKALLELRNTPRQDTNKSPAEMMLGRKLKTLLPTKTLRSKHDSEYHKQRQQKRETIRNFYNRVKTHRNRKPCVLQNIARHLGPRKGDVKPK</sequence>
<organism evidence="2 3">
    <name type="scientific">Elysia marginata</name>
    <dbReference type="NCBI Taxonomy" id="1093978"/>
    <lineage>
        <taxon>Eukaryota</taxon>
        <taxon>Metazoa</taxon>
        <taxon>Spiralia</taxon>
        <taxon>Lophotrochozoa</taxon>
        <taxon>Mollusca</taxon>
        <taxon>Gastropoda</taxon>
        <taxon>Heterobranchia</taxon>
        <taxon>Euthyneura</taxon>
        <taxon>Panpulmonata</taxon>
        <taxon>Sacoglossa</taxon>
        <taxon>Placobranchoidea</taxon>
        <taxon>Plakobranchidae</taxon>
        <taxon>Elysia</taxon>
    </lineage>
</organism>
<reference evidence="2 3" key="1">
    <citation type="journal article" date="2021" name="Elife">
        <title>Chloroplast acquisition without the gene transfer in kleptoplastic sea slugs, Plakobranchus ocellatus.</title>
        <authorList>
            <person name="Maeda T."/>
            <person name="Takahashi S."/>
            <person name="Yoshida T."/>
            <person name="Shimamura S."/>
            <person name="Takaki Y."/>
            <person name="Nagai Y."/>
            <person name="Toyoda A."/>
            <person name="Suzuki Y."/>
            <person name="Arimoto A."/>
            <person name="Ishii H."/>
            <person name="Satoh N."/>
            <person name="Nishiyama T."/>
            <person name="Hasebe M."/>
            <person name="Maruyama T."/>
            <person name="Minagawa J."/>
            <person name="Obokata J."/>
            <person name="Shigenobu S."/>
        </authorList>
    </citation>
    <scope>NUCLEOTIDE SEQUENCE [LARGE SCALE GENOMIC DNA]</scope>
</reference>
<name>A0AAV4JJ36_9GAST</name>
<dbReference type="AlphaFoldDB" id="A0AAV4JJ36"/>
<dbReference type="InterPro" id="IPR036397">
    <property type="entry name" value="RNaseH_sf"/>
</dbReference>
<gene>
    <name evidence="2" type="ORF">ElyMa_005094600</name>
</gene>
<keyword evidence="3" id="KW-1185">Reference proteome</keyword>